<evidence type="ECO:0000259" key="2">
    <source>
        <dbReference type="Pfam" id="PF21307"/>
    </source>
</evidence>
<gene>
    <name evidence="4" type="ORF">DSM5745_00360</name>
</gene>
<feature type="domain" description="Alpha fucosidase A-like C-terminal" evidence="2">
    <location>
        <begin position="757"/>
        <end position="809"/>
    </location>
</feature>
<dbReference type="SUPFAM" id="SSF48208">
    <property type="entry name" value="Six-hairpin glycosidases"/>
    <property type="match status" value="1"/>
</dbReference>
<dbReference type="GO" id="GO:0004560">
    <property type="term" value="F:alpha-L-fucosidase activity"/>
    <property type="evidence" value="ECO:0007669"/>
    <property type="project" value="InterPro"/>
</dbReference>
<dbReference type="InterPro" id="IPR054363">
    <property type="entry name" value="GH95_cat"/>
</dbReference>
<feature type="domain" description="Glycosyl hydrolase family 95 N-terminal" evidence="1">
    <location>
        <begin position="42"/>
        <end position="295"/>
    </location>
</feature>
<name>A0A3D8T4W1_9EURO</name>
<organism evidence="4 5">
    <name type="scientific">Aspergillus mulundensis</name>
    <dbReference type="NCBI Taxonomy" id="1810919"/>
    <lineage>
        <taxon>Eukaryota</taxon>
        <taxon>Fungi</taxon>
        <taxon>Dikarya</taxon>
        <taxon>Ascomycota</taxon>
        <taxon>Pezizomycotina</taxon>
        <taxon>Eurotiomycetes</taxon>
        <taxon>Eurotiomycetidae</taxon>
        <taxon>Eurotiales</taxon>
        <taxon>Aspergillaceae</taxon>
        <taxon>Aspergillus</taxon>
        <taxon>Aspergillus subgen. Nidulantes</taxon>
    </lineage>
</organism>
<dbReference type="Proteomes" id="UP000256690">
    <property type="component" value="Unassembled WGS sequence"/>
</dbReference>
<dbReference type="InterPro" id="IPR016518">
    <property type="entry name" value="Alpha-L-fucosidase"/>
</dbReference>
<evidence type="ECO:0000259" key="1">
    <source>
        <dbReference type="Pfam" id="PF14498"/>
    </source>
</evidence>
<dbReference type="PIRSF" id="PIRSF007663">
    <property type="entry name" value="UCP007663"/>
    <property type="match status" value="1"/>
</dbReference>
<dbReference type="Gene3D" id="1.50.10.10">
    <property type="match status" value="1"/>
</dbReference>
<accession>A0A3D8T4W1</accession>
<comment type="caution">
    <text evidence="4">The sequence shown here is derived from an EMBL/GenBank/DDBJ whole genome shotgun (WGS) entry which is preliminary data.</text>
</comment>
<dbReference type="AlphaFoldDB" id="A0A3D8T4W1"/>
<dbReference type="STRING" id="1810919.A0A3D8T4W1"/>
<sequence>MLETFIHEPSVLNMRVPNLFLGAITATLGAAVVNGKALRSSCPATHGTAADGSDSILQTGYLIGNGKLGAIPFGPPGAEKINLNVDSLWSGGPFEVENYTGGNPPSPLYDALPGIREKIFQNGTGEMQELLGSGDHYGSNRVLGNITISFDAAESYTRYERTLDLSDGVHRTKYRVGNGSAEIESFIFCSYPDQVCVYHLQSDANLPVVTVNFENVLVDQTLLRTSCKTNKDRAVLRHSGVTQAGPPEGMKYTAIAEVLDVKSTTTSCLQESRLQVSSRKKEVTIVISAETNYDQKAGNAANNWSFKGEDPEPVVDRISSGASSRGYRALLNRHIKDYQSLMGEFTLDLPDILGSSGKDTASLLESYSYDSGTGDPYLESLLFDYARHLLTSSSRPNSLPANLQGRWTESLTAAWSADYHANINLQMNYWLADQTGLAETQHALWNYMEDTWIPRGTETARLLYNASGWVVHNEMNTFGFTAMKGDAGWANYPAAAAWMMQHVWDAFDYTRDEAWLQGQGYALLKGVAAFWASSLVDDEFYNDGSLVVNPCNSPETGPTTFGCAHYQQLIVQVFESVLAAQEFVHETDVQFVADIAAALERLDTGLHFASWGGLKEWKLPERYGYDVKSTHRHLSHLVGWYPGYSISSFASGYNNVTIQNAVRETLIARGLGNAQDANAGWAKVWRAACWARLNDSTMAYAELRYAISENFVGNGLSMYWATNLPFQIDANFGLAGAVLGMLVVDLPLAAGETEARTVVLGPAIPGAWGRGRVRGLRLRGGGKVDFSWDGRGVVDSVRVVSMLKGKVRLVNVEGRVLVEG</sequence>
<dbReference type="RefSeq" id="XP_026608221.1">
    <property type="nucleotide sequence ID" value="XM_026742376.1"/>
</dbReference>
<dbReference type="InterPro" id="IPR049053">
    <property type="entry name" value="AFCA-like_C"/>
</dbReference>
<protein>
    <submittedName>
        <fullName evidence="4">Alpha-fucosidase A</fullName>
    </submittedName>
</protein>
<dbReference type="PANTHER" id="PTHR31084:SF3">
    <property type="entry name" value="ALPHA-FUCOSIDASE A"/>
    <property type="match status" value="1"/>
</dbReference>
<dbReference type="OrthoDB" id="2848340at2759"/>
<reference evidence="4 5" key="1">
    <citation type="journal article" date="2018" name="IMA Fungus">
        <title>IMA Genome-F 9: Draft genome sequence of Annulohypoxylon stygium, Aspergillus mulundensis, Berkeleyomyces basicola (syn. Thielaviopsis basicola), Ceratocystis smalleyi, two Cercospora beticola strains, Coleophoma cylindrospora, Fusarium fracticaudum, Phialophora cf. hyalina, and Morchella septimelata.</title>
        <authorList>
            <person name="Wingfield B.D."/>
            <person name="Bills G.F."/>
            <person name="Dong Y."/>
            <person name="Huang W."/>
            <person name="Nel W.J."/>
            <person name="Swalarsk-Parry B.S."/>
            <person name="Vaghefi N."/>
            <person name="Wilken P.M."/>
            <person name="An Z."/>
            <person name="de Beer Z.W."/>
            <person name="De Vos L."/>
            <person name="Chen L."/>
            <person name="Duong T.A."/>
            <person name="Gao Y."/>
            <person name="Hammerbacher A."/>
            <person name="Kikkert J.R."/>
            <person name="Li Y."/>
            <person name="Li H."/>
            <person name="Li K."/>
            <person name="Li Q."/>
            <person name="Liu X."/>
            <person name="Ma X."/>
            <person name="Naidoo K."/>
            <person name="Pethybridge S.J."/>
            <person name="Sun J."/>
            <person name="Steenkamp E.T."/>
            <person name="van der Nest M.A."/>
            <person name="van Wyk S."/>
            <person name="Wingfield M.J."/>
            <person name="Xiong C."/>
            <person name="Yue Q."/>
            <person name="Zhang X."/>
        </authorList>
    </citation>
    <scope>NUCLEOTIDE SEQUENCE [LARGE SCALE GENOMIC DNA]</scope>
    <source>
        <strain evidence="4 5">DSM 5745</strain>
    </source>
</reference>
<feature type="domain" description="Glycosyl hydrolase family 95 catalytic" evidence="3">
    <location>
        <begin position="327"/>
        <end position="742"/>
    </location>
</feature>
<dbReference type="Pfam" id="PF21307">
    <property type="entry name" value="Glyco_hydro_95_C"/>
    <property type="match status" value="1"/>
</dbReference>
<dbReference type="InterPro" id="IPR027414">
    <property type="entry name" value="GH95_N_dom"/>
</dbReference>
<keyword evidence="5" id="KW-1185">Reference proteome</keyword>
<dbReference type="PANTHER" id="PTHR31084">
    <property type="entry name" value="ALPHA-L-FUCOSIDASE 2"/>
    <property type="match status" value="1"/>
</dbReference>
<dbReference type="Pfam" id="PF22124">
    <property type="entry name" value="Glyco_hydro_95_cat"/>
    <property type="match status" value="1"/>
</dbReference>
<dbReference type="InterPro" id="IPR012341">
    <property type="entry name" value="6hp_glycosidase-like_sf"/>
</dbReference>
<evidence type="ECO:0000259" key="3">
    <source>
        <dbReference type="Pfam" id="PF22124"/>
    </source>
</evidence>
<dbReference type="EMBL" id="PVWQ01000001">
    <property type="protein sequence ID" value="RDW93038.1"/>
    <property type="molecule type" value="Genomic_DNA"/>
</dbReference>
<dbReference type="InterPro" id="IPR008928">
    <property type="entry name" value="6-hairpin_glycosidase_sf"/>
</dbReference>
<dbReference type="GO" id="GO:0005975">
    <property type="term" value="P:carbohydrate metabolic process"/>
    <property type="evidence" value="ECO:0007669"/>
    <property type="project" value="InterPro"/>
</dbReference>
<dbReference type="GeneID" id="38110730"/>
<dbReference type="Pfam" id="PF14498">
    <property type="entry name" value="Glyco_hyd_65N_2"/>
    <property type="match status" value="1"/>
</dbReference>
<proteinExistence type="predicted"/>
<evidence type="ECO:0000313" key="5">
    <source>
        <dbReference type="Proteomes" id="UP000256690"/>
    </source>
</evidence>
<evidence type="ECO:0000313" key="4">
    <source>
        <dbReference type="EMBL" id="RDW93038.1"/>
    </source>
</evidence>